<proteinExistence type="inferred from homology"/>
<organism evidence="7">
    <name type="scientific">Alloyangia mangrovi</name>
    <dbReference type="NCBI Taxonomy" id="1779329"/>
    <lineage>
        <taxon>Bacteria</taxon>
        <taxon>Pseudomonadati</taxon>
        <taxon>Pseudomonadota</taxon>
        <taxon>Alphaproteobacteria</taxon>
        <taxon>Rhodobacterales</taxon>
        <taxon>Roseobacteraceae</taxon>
        <taxon>Alloyangia</taxon>
    </lineage>
</organism>
<evidence type="ECO:0000313" key="7">
    <source>
        <dbReference type="EMBL" id="PBD18850.1"/>
    </source>
</evidence>
<evidence type="ECO:0000313" key="8">
    <source>
        <dbReference type="Proteomes" id="UP000217448"/>
    </source>
</evidence>
<dbReference type="Gene3D" id="1.10.150.130">
    <property type="match status" value="1"/>
</dbReference>
<dbReference type="AlphaFoldDB" id="A0A2A3JWX7"/>
<dbReference type="InterPro" id="IPR002104">
    <property type="entry name" value="Integrase_catalytic"/>
</dbReference>
<comment type="caution">
    <text evidence="7">The sequence shown here is derived from an EMBL/GenBank/DDBJ whole genome shotgun (WGS) entry which is preliminary data.</text>
</comment>
<dbReference type="OrthoDB" id="6388170at2"/>
<keyword evidence="4" id="KW-0233">DNA recombination</keyword>
<comment type="similarity">
    <text evidence="1">Belongs to the 'phage' integrase family.</text>
</comment>
<accession>A0A2A3JWX7</accession>
<gene>
    <name evidence="6" type="ORF">CLG85_021400</name>
    <name evidence="7" type="ORF">CLG85_12480</name>
</gene>
<dbReference type="Gene3D" id="1.10.443.10">
    <property type="entry name" value="Intergrase catalytic core"/>
    <property type="match status" value="1"/>
</dbReference>
<evidence type="ECO:0000256" key="2">
    <source>
        <dbReference type="ARBA" id="ARBA00022908"/>
    </source>
</evidence>
<dbReference type="RefSeq" id="WP_095882567.1">
    <property type="nucleotide sequence ID" value="NZ_NTHN02000054.1"/>
</dbReference>
<dbReference type="Pfam" id="PF00589">
    <property type="entry name" value="Phage_integrase"/>
    <property type="match status" value="1"/>
</dbReference>
<feature type="domain" description="Tyr recombinase" evidence="5">
    <location>
        <begin position="260"/>
        <end position="431"/>
    </location>
</feature>
<dbReference type="PANTHER" id="PTHR30349">
    <property type="entry name" value="PHAGE INTEGRASE-RELATED"/>
    <property type="match status" value="1"/>
</dbReference>
<dbReference type="GO" id="GO:0003677">
    <property type="term" value="F:DNA binding"/>
    <property type="evidence" value="ECO:0007669"/>
    <property type="project" value="UniProtKB-KW"/>
</dbReference>
<keyword evidence="3" id="KW-0238">DNA-binding</keyword>
<dbReference type="InterPro" id="IPR010998">
    <property type="entry name" value="Integrase_recombinase_N"/>
</dbReference>
<dbReference type="Proteomes" id="UP000217448">
    <property type="component" value="Unassembled WGS sequence"/>
</dbReference>
<evidence type="ECO:0000313" key="6">
    <source>
        <dbReference type="EMBL" id="MCT4372720.1"/>
    </source>
</evidence>
<dbReference type="GO" id="GO:0015074">
    <property type="term" value="P:DNA integration"/>
    <property type="evidence" value="ECO:0007669"/>
    <property type="project" value="UniProtKB-KW"/>
</dbReference>
<evidence type="ECO:0000256" key="3">
    <source>
        <dbReference type="ARBA" id="ARBA00023125"/>
    </source>
</evidence>
<evidence type="ECO:0000256" key="1">
    <source>
        <dbReference type="ARBA" id="ARBA00008857"/>
    </source>
</evidence>
<name>A0A2A3JWX7_9RHOB</name>
<dbReference type="GO" id="GO:0006310">
    <property type="term" value="P:DNA recombination"/>
    <property type="evidence" value="ECO:0007669"/>
    <property type="project" value="UniProtKB-KW"/>
</dbReference>
<evidence type="ECO:0000256" key="4">
    <source>
        <dbReference type="ARBA" id="ARBA00023172"/>
    </source>
</evidence>
<reference evidence="6" key="3">
    <citation type="submission" date="2024-05" db="EMBL/GenBank/DDBJ databases">
        <title>Yangia mangrovi SAOS 153D genome.</title>
        <authorList>
            <person name="Verma A."/>
            <person name="Pal Y."/>
            <person name="Sundharam S."/>
            <person name="Bisht B."/>
            <person name="Srinivasan K."/>
        </authorList>
    </citation>
    <scope>NUCLEOTIDE SEQUENCE</scope>
    <source>
        <strain evidence="6">SAOS 153D</strain>
    </source>
</reference>
<dbReference type="InterPro" id="IPR050090">
    <property type="entry name" value="Tyrosine_recombinase_XerCD"/>
</dbReference>
<keyword evidence="8" id="KW-1185">Reference proteome</keyword>
<dbReference type="PROSITE" id="PS51898">
    <property type="entry name" value="TYR_RECOMBINASE"/>
    <property type="match status" value="1"/>
</dbReference>
<evidence type="ECO:0000259" key="5">
    <source>
        <dbReference type="PROSITE" id="PS51898"/>
    </source>
</evidence>
<protein>
    <submittedName>
        <fullName evidence="6 7">Integrase</fullName>
    </submittedName>
</protein>
<dbReference type="SUPFAM" id="SSF56349">
    <property type="entry name" value="DNA breaking-rejoining enzymes"/>
    <property type="match status" value="1"/>
</dbReference>
<dbReference type="EMBL" id="NTHN01000187">
    <property type="protein sequence ID" value="PBD18850.1"/>
    <property type="molecule type" value="Genomic_DNA"/>
</dbReference>
<sequence>MTSALTSSELIPPTALDAIEACPFADEAAISALRFRETPYWHSLLRCRHLGIHRPDERICNWTARILTKDKRYIQKCLGPALNVGRGQVPFNLALERAFAWFAQADMQKISNEPKPIGRTREISICPIGDTYTVGHALRDYTDWTRLARSPGGHYNNLVLINHHLIPGFAHLPLEDFDATDVLALAKQVIETPPRFGFMPYSSRQEVQDLSVDVLRRRKRTFNSLLSILRMAFRHAWDSSRIQSERPWRCLHRIPVAHSPRTIFLTREECRRLLEACTPALRKLVLAALYTGCRVGELGALRVEDVGRQGFGIRVGAFKRGAARFVFLPDEGMAFFLSCCEGKQDRDPVFTSDMGQVWRRQHGNLFRRAVSEARLPKAFVFHGLRHTYASDLVRAGVSIEVVAKQLGHANTITVSNTYGHLSEQYREEQVRTRFSPLSQAHRALAVEKRSDLEHLWHSFQREDWRDYARVESKSSHPKQAFARGSQEVIQLFARFQAD</sequence>
<dbReference type="EMBL" id="NTHN02000054">
    <property type="protein sequence ID" value="MCT4372720.1"/>
    <property type="molecule type" value="Genomic_DNA"/>
</dbReference>
<keyword evidence="2" id="KW-0229">DNA integration</keyword>
<reference evidence="8" key="2">
    <citation type="submission" date="2023-07" db="EMBL/GenBank/DDBJ databases">
        <title>Yangia mangrovi SAOS 153D genome.</title>
        <authorList>
            <person name="Verma A."/>
            <person name="Pal Y."/>
            <person name="Sundharam S."/>
            <person name="Bisht B."/>
            <person name="Srinivasan K."/>
        </authorList>
    </citation>
    <scope>NUCLEOTIDE SEQUENCE [LARGE SCALE GENOMIC DNA]</scope>
    <source>
        <strain evidence="8">SAOS 153D</strain>
    </source>
</reference>
<reference evidence="7" key="1">
    <citation type="submission" date="2017-09" db="EMBL/GenBank/DDBJ databases">
        <title>Yangia sp. SAOS 153D whole genome sequencing.</title>
        <authorList>
            <person name="Verma A."/>
            <person name="Krishnamurthi S."/>
        </authorList>
    </citation>
    <scope>NUCLEOTIDE SEQUENCE [LARGE SCALE GENOMIC DNA]</scope>
    <source>
        <strain evidence="7">SAOS 153D</strain>
    </source>
</reference>
<dbReference type="InterPro" id="IPR013762">
    <property type="entry name" value="Integrase-like_cat_sf"/>
</dbReference>
<dbReference type="CDD" id="cd01189">
    <property type="entry name" value="INT_ICEBs1_C_like"/>
    <property type="match status" value="1"/>
</dbReference>
<dbReference type="InterPro" id="IPR011010">
    <property type="entry name" value="DNA_brk_join_enz"/>
</dbReference>
<dbReference type="PANTHER" id="PTHR30349:SF41">
    <property type="entry name" value="INTEGRASE_RECOMBINASE PROTEIN MJ0367-RELATED"/>
    <property type="match status" value="1"/>
</dbReference>